<feature type="domain" description="KAP NTPase" evidence="3">
    <location>
        <begin position="62"/>
        <end position="407"/>
    </location>
</feature>
<evidence type="ECO:0000313" key="4">
    <source>
        <dbReference type="EMBL" id="MEK8030199.1"/>
    </source>
</evidence>
<accession>A0ABU9BKB7</accession>
<feature type="domain" description="Sulfatase-modifying factor enzyme-like" evidence="2">
    <location>
        <begin position="933"/>
        <end position="1188"/>
    </location>
</feature>
<dbReference type="InterPro" id="IPR016187">
    <property type="entry name" value="CTDL_fold"/>
</dbReference>
<feature type="compositionally biased region" description="Pro residues" evidence="1">
    <location>
        <begin position="709"/>
        <end position="718"/>
    </location>
</feature>
<dbReference type="InterPro" id="IPR011646">
    <property type="entry name" value="KAP_P-loop"/>
</dbReference>
<evidence type="ECO:0000313" key="5">
    <source>
        <dbReference type="Proteomes" id="UP001371218"/>
    </source>
</evidence>
<dbReference type="EMBL" id="JBBUTG010000002">
    <property type="protein sequence ID" value="MEK8030199.1"/>
    <property type="molecule type" value="Genomic_DNA"/>
</dbReference>
<dbReference type="InterPro" id="IPR051043">
    <property type="entry name" value="Sulfatase_Mod_Factor_Kinase"/>
</dbReference>
<dbReference type="Gene3D" id="3.90.1580.10">
    <property type="entry name" value="paralog of FGE (formylglycine-generating enzyme)"/>
    <property type="match status" value="1"/>
</dbReference>
<evidence type="ECO:0000256" key="1">
    <source>
        <dbReference type="SAM" id="MobiDB-lite"/>
    </source>
</evidence>
<reference evidence="4 5" key="1">
    <citation type="submission" date="2024-04" db="EMBL/GenBank/DDBJ databases">
        <title>Novel species of the genus Ideonella isolated from streams.</title>
        <authorList>
            <person name="Lu H."/>
        </authorList>
    </citation>
    <scope>NUCLEOTIDE SEQUENCE [LARGE SCALE GENOMIC DNA]</scope>
    <source>
        <strain evidence="4 5">DXS29W</strain>
    </source>
</reference>
<feature type="region of interest" description="Disordered" evidence="1">
    <location>
        <begin position="231"/>
        <end position="258"/>
    </location>
</feature>
<dbReference type="RefSeq" id="WP_341424548.1">
    <property type="nucleotide sequence ID" value="NZ_JBBUTG010000002.1"/>
</dbReference>
<dbReference type="PANTHER" id="PTHR23150:SF19">
    <property type="entry name" value="FORMYLGLYCINE-GENERATING ENZYME"/>
    <property type="match status" value="1"/>
</dbReference>
<dbReference type="PANTHER" id="PTHR23150">
    <property type="entry name" value="SULFATASE MODIFYING FACTOR 1, 2"/>
    <property type="match status" value="1"/>
</dbReference>
<name>A0ABU9BKB7_9BURK</name>
<comment type="caution">
    <text evidence="4">The sequence shown here is derived from an EMBL/GenBank/DDBJ whole genome shotgun (WGS) entry which is preliminary data.</text>
</comment>
<feature type="compositionally biased region" description="Pro residues" evidence="1">
    <location>
        <begin position="242"/>
        <end position="252"/>
    </location>
</feature>
<dbReference type="Proteomes" id="UP001371218">
    <property type="component" value="Unassembled WGS sequence"/>
</dbReference>
<dbReference type="InterPro" id="IPR042095">
    <property type="entry name" value="SUMF_sf"/>
</dbReference>
<dbReference type="Pfam" id="PF03781">
    <property type="entry name" value="FGE-sulfatase"/>
    <property type="match status" value="1"/>
</dbReference>
<evidence type="ECO:0000259" key="3">
    <source>
        <dbReference type="Pfam" id="PF07693"/>
    </source>
</evidence>
<protein>
    <submittedName>
        <fullName evidence="4">SUMF1/EgtB/PvdO family nonheme iron enzyme</fullName>
    </submittedName>
</protein>
<dbReference type="InterPro" id="IPR005532">
    <property type="entry name" value="SUMF_dom"/>
</dbReference>
<evidence type="ECO:0000259" key="2">
    <source>
        <dbReference type="Pfam" id="PF03781"/>
    </source>
</evidence>
<gene>
    <name evidence="4" type="ORF">AACH06_05130</name>
</gene>
<feature type="region of interest" description="Disordered" evidence="1">
    <location>
        <begin position="707"/>
        <end position="726"/>
    </location>
</feature>
<dbReference type="Pfam" id="PF07693">
    <property type="entry name" value="KAP_NTPase"/>
    <property type="match status" value="1"/>
</dbReference>
<proteinExistence type="predicted"/>
<sequence>MQAAASSPSGPAVTESEPRDWLGYQRYADALWGRVVHNFALDADARSAARHRSAESSGLPTGDPLVVGVYGEWGVGKSRLLELMYQRAARQNAEDCLQRARDPHAFAASPALRLTVPVWFHPWKYEHEPHLAVPLLMHLAEAVQRTLGDAASFGDQARQLLKDRQEDAKAVAGELAKVAKGFQAAAKVAHKIAGNGLVKTTASLAGGYFGFGAVAERTLGWVEETAARFIPPEEGGKTAGPPADPASPPPAPAGHATPTASADGRYYYNVHRYLAELSHITPGDAKRLGYTTLRQDLHLNFVIFVDDLDRCLPEKAVEVLEVIKTVLNVDSFAFVVALDDEVIERGISYRYRDYRIQHLKPDMPITGFEYLEKIVHLPFRLPQLTRAQAVEFLRRQEDRLLAPTASDPVPAGGVPTRLWFVPDPSTGDLVPSTLVPLLLDSFDAFVPRKLARTLELMHQFQQVFIAKGSPLQPPPVSFNPTGQAADARMVLCCVLLQLFAPEIFRLLRRRPELFGHWMRAYLVQESAREPVFIWRKSAADQLMTLEVSDADLYRWVALGSQAGASTQPATPNIAVEEGVPFSPMRESWGPYLGGAGLSASDRYSVEQVRLPLAAALSGFREMQRHAFAPLRLGGAMAYATGWTSGAVPLLRDYLNLFSDQVLPATGGASATAGAPAPGVVPPPPSVATKTAAPAPVVSPGGMSPVASPVMPPQVPSPPVQVSRPARPVQPGQFMELMRSSDASTRASLVERLGLQPGEVVDTPSLARLAAALHQETSLDPRRLLEALAVLAPFLDPDSVEKSRPWPAFAEPPELASMPMPPEACLDLCRPYAVLASYRLDTPLGLGVVMRRLQKPLAALVGDAATPLPLRAAAADQLGAIGDPVFEFDSGLAWLPRRRARVVPADGNGWQDSTPEEEPVPGFVRTPPDGNGAPAVYLGRTLVTVRQFEAFIDDGGYAQDQLWDADGLAWRMGAFDAVAHASINPSSMRALATRQVPWRWSEQRATPGRPVVGICWYEARAYAAWLSLRLHKQLEMAGIGRHRVRLPTETEWARCVQARNVDHVDAREWPWGGPGALSNWAASPLANVDITRLGSTSSVGLFPPGPLGVFDLAGNVWEWMDNLLPPVGGEARRIDSARPMRYAEEGLRDYPGVSLRGGSWQHSLDAAKWDVRVSRMPWEHDDTVGLRVALVDVAPSPA</sequence>
<dbReference type="SUPFAM" id="SSF56436">
    <property type="entry name" value="C-type lectin-like"/>
    <property type="match status" value="1"/>
</dbReference>
<organism evidence="4 5">
    <name type="scientific">Ideonella lacteola</name>
    <dbReference type="NCBI Taxonomy" id="2984193"/>
    <lineage>
        <taxon>Bacteria</taxon>
        <taxon>Pseudomonadati</taxon>
        <taxon>Pseudomonadota</taxon>
        <taxon>Betaproteobacteria</taxon>
        <taxon>Burkholderiales</taxon>
        <taxon>Sphaerotilaceae</taxon>
        <taxon>Ideonella</taxon>
    </lineage>
</organism>
<keyword evidence="5" id="KW-1185">Reference proteome</keyword>